<dbReference type="InterPro" id="IPR038109">
    <property type="entry name" value="DNA_bind_recomb_sf"/>
</dbReference>
<dbReference type="PANTHER" id="PTHR30461">
    <property type="entry name" value="DNA-INVERTASE FROM LAMBDOID PROPHAGE"/>
    <property type="match status" value="1"/>
</dbReference>
<evidence type="ECO:0000313" key="4">
    <source>
        <dbReference type="Proteomes" id="UP001526430"/>
    </source>
</evidence>
<dbReference type="Gene3D" id="3.40.50.1390">
    <property type="entry name" value="Resolvase, N-terminal catalytic domain"/>
    <property type="match status" value="1"/>
</dbReference>
<keyword evidence="4" id="KW-1185">Reference proteome</keyword>
<dbReference type="SMART" id="SM00857">
    <property type="entry name" value="Resolvase"/>
    <property type="match status" value="1"/>
</dbReference>
<dbReference type="Gene3D" id="3.90.1750.20">
    <property type="entry name" value="Putative Large Serine Recombinase, Chain B, Domain 2"/>
    <property type="match status" value="1"/>
</dbReference>
<dbReference type="SUPFAM" id="SSF53041">
    <property type="entry name" value="Resolvase-like"/>
    <property type="match status" value="1"/>
</dbReference>
<dbReference type="Pfam" id="PF13408">
    <property type="entry name" value="Zn_ribbon_recom"/>
    <property type="match status" value="1"/>
</dbReference>
<organism evidence="3 4">
    <name type="scientific">Sabulicella glaciei</name>
    <dbReference type="NCBI Taxonomy" id="2984948"/>
    <lineage>
        <taxon>Bacteria</taxon>
        <taxon>Pseudomonadati</taxon>
        <taxon>Pseudomonadota</taxon>
        <taxon>Alphaproteobacteria</taxon>
        <taxon>Acetobacterales</taxon>
        <taxon>Acetobacteraceae</taxon>
        <taxon>Sabulicella</taxon>
    </lineage>
</organism>
<dbReference type="InterPro" id="IPR036162">
    <property type="entry name" value="Resolvase-like_N_sf"/>
</dbReference>
<dbReference type="InterPro" id="IPR025827">
    <property type="entry name" value="Zn_ribbon_recom_dom"/>
</dbReference>
<evidence type="ECO:0000259" key="2">
    <source>
        <dbReference type="PROSITE" id="PS51737"/>
    </source>
</evidence>
<dbReference type="Pfam" id="PF00239">
    <property type="entry name" value="Resolvase"/>
    <property type="match status" value="1"/>
</dbReference>
<proteinExistence type="predicted"/>
<dbReference type="Proteomes" id="UP001526430">
    <property type="component" value="Unassembled WGS sequence"/>
</dbReference>
<dbReference type="RefSeq" id="WP_301591884.1">
    <property type="nucleotide sequence ID" value="NZ_JAPFQI010000019.1"/>
</dbReference>
<protein>
    <submittedName>
        <fullName evidence="3">Recombinase family protein</fullName>
    </submittedName>
</protein>
<dbReference type="InterPro" id="IPR050639">
    <property type="entry name" value="SSR_resolvase"/>
</dbReference>
<feature type="domain" description="Recombinase" evidence="2">
    <location>
        <begin position="146"/>
        <end position="289"/>
    </location>
</feature>
<feature type="domain" description="Resolvase/invertase-type recombinase catalytic" evidence="1">
    <location>
        <begin position="1"/>
        <end position="147"/>
    </location>
</feature>
<comment type="caution">
    <text evidence="3">The sequence shown here is derived from an EMBL/GenBank/DDBJ whole genome shotgun (WGS) entry which is preliminary data.</text>
</comment>
<dbReference type="PANTHER" id="PTHR30461:SF23">
    <property type="entry name" value="DNA RECOMBINASE-RELATED"/>
    <property type="match status" value="1"/>
</dbReference>
<dbReference type="EMBL" id="JAPFQI010000019">
    <property type="protein sequence ID" value="MCW8087677.1"/>
    <property type="molecule type" value="Genomic_DNA"/>
</dbReference>
<dbReference type="InterPro" id="IPR006119">
    <property type="entry name" value="Resolv_N"/>
</dbReference>
<dbReference type="CDD" id="cd00338">
    <property type="entry name" value="Ser_Recombinase"/>
    <property type="match status" value="1"/>
</dbReference>
<name>A0ABT3NZT8_9PROT</name>
<dbReference type="PROSITE" id="PS51736">
    <property type="entry name" value="RECOMBINASES_3"/>
    <property type="match status" value="1"/>
</dbReference>
<gene>
    <name evidence="3" type="ORF">OF850_18800</name>
</gene>
<reference evidence="3 4" key="1">
    <citation type="submission" date="2022-10" db="EMBL/GenBank/DDBJ databases">
        <title>Roseococcus glaciei nov., sp. nov., isolated from glacier.</title>
        <authorList>
            <person name="Liu Q."/>
            <person name="Xin Y.-H."/>
        </authorList>
    </citation>
    <scope>NUCLEOTIDE SEQUENCE [LARGE SCALE GENOMIC DNA]</scope>
    <source>
        <strain evidence="3 4">MDT2-1-1</strain>
    </source>
</reference>
<evidence type="ECO:0000313" key="3">
    <source>
        <dbReference type="EMBL" id="MCW8087677.1"/>
    </source>
</evidence>
<sequence>MIYARYSSENQREASIEDQVRICRARAGREGWTVGNVFVDAAFSGATALRPGYQALLSTMRAGQADIVLAESLDRLSRDQEHVAALHKQARFAGVRIVTLAEGDISELHIGLKGTMSALFLQDLAQKTHRGLEGRVRAGGSAGGLSYGYRIRCGLRSDGTPVTGELEVVPEEAAIVRRIFRSYADGVSPRAIAKALNAEAVPGARGGRWSASLLLGGAARETGLLRNHLYVGQRIWNRQRFSKDPSTGRRVARLNPREAWITTQVPELAIIDAGLWQAVQDRLRLASSAASPSVGERHGTDRRNTGARLAAARRPAWLLSGLVRCGVCHGPMSVMGSGGRLGCANHVERGTCDNPRTVLRDRLLTRVLVGLKERLLAPDLVEEFVRTYVAETNAANRERGQRQAGLSEKLAKLNRQIRNLVELIKDGHGSAALVGELRTLEQQQATLTAELGAAGTAEPVPVLHPNLPELYRRKVEALEVALQEPNTAAAAATALRGLIDAILIFPGARRGELTVELRGDLAALLDLSSVAPQRKTAAPLVGNGRSGEVLETWDAGKRNRLVLPRGKEKGRPENRTADLIEQVKMVAGACNRLNLLFDAPRLRNQTASSVGRHGMTLPWRHEIAPLWRGREGCRWTRLE</sequence>
<dbReference type="InterPro" id="IPR011109">
    <property type="entry name" value="DNA_bind_recombinase_dom"/>
</dbReference>
<dbReference type="PROSITE" id="PS51737">
    <property type="entry name" value="RECOMBINASE_DNA_BIND"/>
    <property type="match status" value="1"/>
</dbReference>
<accession>A0ABT3NZT8</accession>
<evidence type="ECO:0000259" key="1">
    <source>
        <dbReference type="PROSITE" id="PS51736"/>
    </source>
</evidence>
<dbReference type="Pfam" id="PF07508">
    <property type="entry name" value="Recombinase"/>
    <property type="match status" value="1"/>
</dbReference>